<reference evidence="1 2" key="2">
    <citation type="journal article" date="2012" name="Stand. Genomic Sci.">
        <title>Complete genome sequence of the moderately thermophilic mineral-sulfide-oxidizing firmicute Sulfobacillus acidophilus type strain (NAL(T)).</title>
        <authorList>
            <person name="Anderson I."/>
            <person name="Chertkov O."/>
            <person name="Chen A."/>
            <person name="Saunders E."/>
            <person name="Lapidus A."/>
            <person name="Nolan M."/>
            <person name="Lucas S."/>
            <person name="Hammon N."/>
            <person name="Deshpande S."/>
            <person name="Cheng J.F."/>
            <person name="Han C."/>
            <person name="Tapia R."/>
            <person name="Goodwin L.A."/>
            <person name="Pitluck S."/>
            <person name="Liolios K."/>
            <person name="Pagani I."/>
            <person name="Ivanova N."/>
            <person name="Mikhailova N."/>
            <person name="Pati A."/>
            <person name="Palaniappan K."/>
            <person name="Land M."/>
            <person name="Pan C."/>
            <person name="Rohde M."/>
            <person name="Pukall R."/>
            <person name="Goker M."/>
            <person name="Detter J.C."/>
            <person name="Woyke T."/>
            <person name="Bristow J."/>
            <person name="Eisen J.A."/>
            <person name="Markowitz V."/>
            <person name="Hugenholtz P."/>
            <person name="Kyrpides N.C."/>
            <person name="Klenk H.P."/>
            <person name="Mavromatis K."/>
        </authorList>
    </citation>
    <scope>NUCLEOTIDE SEQUENCE [LARGE SCALE GENOMIC DNA]</scope>
    <source>
        <strain evidence="2">ATCC 700253 / DSM 10332 / NAL</strain>
    </source>
</reference>
<evidence type="ECO:0000313" key="2">
    <source>
        <dbReference type="Proteomes" id="UP000005439"/>
    </source>
</evidence>
<evidence type="ECO:0000313" key="1">
    <source>
        <dbReference type="EMBL" id="AEW06542.1"/>
    </source>
</evidence>
<keyword evidence="2" id="KW-1185">Reference proteome</keyword>
<protein>
    <submittedName>
        <fullName evidence="1">Uncharacterized protein</fullName>
    </submittedName>
</protein>
<dbReference type="SUPFAM" id="SSF49899">
    <property type="entry name" value="Concanavalin A-like lectins/glucanases"/>
    <property type="match status" value="1"/>
</dbReference>
<dbReference type="InterPro" id="IPR000250">
    <property type="entry name" value="Peptidase_G1"/>
</dbReference>
<name>G8U0Z7_SULAD</name>
<sequence length="214" mass="23530">MRAGVGKDSLLLPPLRNVLFRMKPDPGDSIQRLSPNLRDFGPWPSATEIETNPTRCGQITWDLTLCVRNNFPLIWPKSGDDSAIAPNDDVYVSVYYEGNYYTEYFLQNVTTGQYSSFYNYTPYAGGNAPAASAEWITEWPGGATGLANFNNVSFSGAYGYSSSGSDTSLMSYNDTEITPMVNYGDIEAQDSSILRAFCAVVDLRELARANSRSG</sequence>
<dbReference type="KEGG" id="sap:Sulac_3090"/>
<dbReference type="EMBL" id="CP003179">
    <property type="protein sequence ID" value="AEW06542.1"/>
    <property type="molecule type" value="Genomic_DNA"/>
</dbReference>
<gene>
    <name evidence="1" type="ordered locus">Sulac_3090</name>
</gene>
<dbReference type="GO" id="GO:0070007">
    <property type="term" value="F:glutamic-type endopeptidase activity"/>
    <property type="evidence" value="ECO:0007669"/>
    <property type="project" value="InterPro"/>
</dbReference>
<dbReference type="Proteomes" id="UP000005439">
    <property type="component" value="Chromosome"/>
</dbReference>
<dbReference type="Pfam" id="PF01828">
    <property type="entry name" value="Peptidase_A4"/>
    <property type="match status" value="1"/>
</dbReference>
<reference evidence="2" key="1">
    <citation type="submission" date="2011-12" db="EMBL/GenBank/DDBJ databases">
        <title>The complete genome of chromosome of Sulfobacillus acidophilus DSM 10332.</title>
        <authorList>
            <person name="Lucas S."/>
            <person name="Han J."/>
            <person name="Lapidus A."/>
            <person name="Bruce D."/>
            <person name="Goodwin L."/>
            <person name="Pitluck S."/>
            <person name="Peters L."/>
            <person name="Kyrpides N."/>
            <person name="Mavromatis K."/>
            <person name="Ivanova N."/>
            <person name="Mikhailova N."/>
            <person name="Chertkov O."/>
            <person name="Saunders E."/>
            <person name="Detter J.C."/>
            <person name="Tapia R."/>
            <person name="Han C."/>
            <person name="Land M."/>
            <person name="Hauser L."/>
            <person name="Markowitz V."/>
            <person name="Cheng J.-F."/>
            <person name="Hugenholtz P."/>
            <person name="Woyke T."/>
            <person name="Wu D."/>
            <person name="Pukall R."/>
            <person name="Gehrich-Schroeter G."/>
            <person name="Schneider S."/>
            <person name="Klenk H.-P."/>
            <person name="Eisen J.A."/>
        </authorList>
    </citation>
    <scope>NUCLEOTIDE SEQUENCE [LARGE SCALE GENOMIC DNA]</scope>
    <source>
        <strain evidence="2">ATCC 700253 / DSM 10332 / NAL</strain>
    </source>
</reference>
<dbReference type="Gene3D" id="2.60.120.700">
    <property type="entry name" value="Peptidase G1"/>
    <property type="match status" value="1"/>
</dbReference>
<organism evidence="1 2">
    <name type="scientific">Sulfobacillus acidophilus (strain ATCC 700253 / DSM 10332 / NAL)</name>
    <dbReference type="NCBI Taxonomy" id="679936"/>
    <lineage>
        <taxon>Bacteria</taxon>
        <taxon>Bacillati</taxon>
        <taxon>Bacillota</taxon>
        <taxon>Clostridia</taxon>
        <taxon>Eubacteriales</taxon>
        <taxon>Clostridiales Family XVII. Incertae Sedis</taxon>
        <taxon>Sulfobacillus</taxon>
    </lineage>
</organism>
<dbReference type="GO" id="GO:0006508">
    <property type="term" value="P:proteolysis"/>
    <property type="evidence" value="ECO:0007669"/>
    <property type="project" value="InterPro"/>
</dbReference>
<accession>G8U0Z7</accession>
<dbReference type="HOGENOM" id="CLU_1288335_0_0_9"/>
<dbReference type="InterPro" id="IPR013320">
    <property type="entry name" value="ConA-like_dom_sf"/>
</dbReference>
<dbReference type="AlphaFoldDB" id="G8U0Z7"/>
<proteinExistence type="predicted"/>
<dbReference type="InterPro" id="IPR038656">
    <property type="entry name" value="Peptidase_G1_sf"/>
</dbReference>